<dbReference type="Proteomes" id="UP000029981">
    <property type="component" value="Chromosome 6"/>
</dbReference>
<proteinExistence type="predicted"/>
<evidence type="ECO:0000259" key="3">
    <source>
        <dbReference type="PROSITE" id="PS50222"/>
    </source>
</evidence>
<organism evidence="4 5">
    <name type="scientific">Cucumis sativus</name>
    <name type="common">Cucumber</name>
    <dbReference type="NCBI Taxonomy" id="3659"/>
    <lineage>
        <taxon>Eukaryota</taxon>
        <taxon>Viridiplantae</taxon>
        <taxon>Streptophyta</taxon>
        <taxon>Embryophyta</taxon>
        <taxon>Tracheophyta</taxon>
        <taxon>Spermatophyta</taxon>
        <taxon>Magnoliopsida</taxon>
        <taxon>eudicotyledons</taxon>
        <taxon>Gunneridae</taxon>
        <taxon>Pentapetalae</taxon>
        <taxon>rosids</taxon>
        <taxon>fabids</taxon>
        <taxon>Cucurbitales</taxon>
        <taxon>Cucurbitaceae</taxon>
        <taxon>Benincaseae</taxon>
        <taxon>Cucumis</taxon>
    </lineage>
</organism>
<dbReference type="STRING" id="3659.A0A0A0KDV1"/>
<evidence type="ECO:0000256" key="2">
    <source>
        <dbReference type="SAM" id="MobiDB-lite"/>
    </source>
</evidence>
<dbReference type="Pfam" id="PF13833">
    <property type="entry name" value="EF-hand_8"/>
    <property type="match status" value="1"/>
</dbReference>
<feature type="compositionally biased region" description="Acidic residues" evidence="2">
    <location>
        <begin position="103"/>
        <end position="117"/>
    </location>
</feature>
<sequence>MSNRDLTDSEHDEETPNSSTTHSKKKLRGSMNGRNVKDVPEYEKQRISRIAENKKRMEALGLAKMATSFLDSSKNLRKTDIKGKRKLGEAADDDYKPGNDSSSSEDEDDSEEGDEDFGSGKVSGSRGTKGKNRGSETKRKVSVKKSNNFNHEDDDDALQQAIKLSLQDSGENSDAQVQGSFENVRRKNLKNQEARGGMKRKGLFTSRMQMNEDELIMNFYCFDESWKGGITVRDLKRVADAHDFTWSEIELRDMIDCFDNDGDGKLNLDDFRRIAGRCNMIKESIT</sequence>
<reference evidence="4 5" key="3">
    <citation type="journal article" date="2010" name="BMC Genomics">
        <title>Transcriptome sequencing and comparative analysis of cucumber flowers with different sex types.</title>
        <authorList>
            <person name="Guo S."/>
            <person name="Zheng Y."/>
            <person name="Joung J.G."/>
            <person name="Liu S."/>
            <person name="Zhang Z."/>
            <person name="Crasta O.R."/>
            <person name="Sobral B.W."/>
            <person name="Xu Y."/>
            <person name="Huang S."/>
            <person name="Fei Z."/>
        </authorList>
    </citation>
    <scope>NUCLEOTIDE SEQUENCE [LARGE SCALE GENOMIC DNA]</scope>
    <source>
        <strain evidence="5">cv. 9930</strain>
    </source>
</reference>
<evidence type="ECO:0000313" key="5">
    <source>
        <dbReference type="Proteomes" id="UP000029981"/>
    </source>
</evidence>
<reference evidence="4 5" key="4">
    <citation type="journal article" date="2011" name="BMC Genomics">
        <title>RNA-Seq improves annotation of protein-coding genes in the cucumber genome.</title>
        <authorList>
            <person name="Li Z."/>
            <person name="Zhang Z."/>
            <person name="Yan P."/>
            <person name="Huang S."/>
            <person name="Fei Z."/>
            <person name="Lin K."/>
        </authorList>
    </citation>
    <scope>NUCLEOTIDE SEQUENCE [LARGE SCALE GENOMIC DNA]</scope>
    <source>
        <strain evidence="5">cv. 9930</strain>
    </source>
</reference>
<feature type="domain" description="EF-hand" evidence="3">
    <location>
        <begin position="246"/>
        <end position="281"/>
    </location>
</feature>
<dbReference type="InterPro" id="IPR002048">
    <property type="entry name" value="EF_hand_dom"/>
</dbReference>
<feature type="compositionally biased region" description="Basic and acidic residues" evidence="2">
    <location>
        <begin position="77"/>
        <end position="97"/>
    </location>
</feature>
<dbReference type="GO" id="GO:0000226">
    <property type="term" value="P:microtubule cytoskeleton organization"/>
    <property type="evidence" value="ECO:0000318"/>
    <property type="project" value="GO_Central"/>
</dbReference>
<dbReference type="InterPro" id="IPR018247">
    <property type="entry name" value="EF_Hand_1_Ca_BS"/>
</dbReference>
<dbReference type="Gramene" id="KGN46547">
    <property type="protein sequence ID" value="KGN46547"/>
    <property type="gene ID" value="Csa_6G108450"/>
</dbReference>
<dbReference type="PROSITE" id="PS50330">
    <property type="entry name" value="UIM"/>
    <property type="match status" value="1"/>
</dbReference>
<dbReference type="PROSITE" id="PS50222">
    <property type="entry name" value="EF_HAND_2"/>
    <property type="match status" value="1"/>
</dbReference>
<reference evidence="4 5" key="2">
    <citation type="journal article" date="2009" name="PLoS ONE">
        <title>An integrated genetic and cytogenetic map of the cucumber genome.</title>
        <authorList>
            <person name="Ren Y."/>
            <person name="Zhang Z."/>
            <person name="Liu J."/>
            <person name="Staub J.E."/>
            <person name="Han Y."/>
            <person name="Cheng Z."/>
            <person name="Li X."/>
            <person name="Lu J."/>
            <person name="Miao H."/>
            <person name="Kang H."/>
            <person name="Xie B."/>
            <person name="Gu X."/>
            <person name="Wang X."/>
            <person name="Du Y."/>
            <person name="Jin W."/>
            <person name="Huang S."/>
        </authorList>
    </citation>
    <scope>NUCLEOTIDE SEQUENCE [LARGE SCALE GENOMIC DNA]</scope>
    <source>
        <strain evidence="5">cv. 9930</strain>
    </source>
</reference>
<evidence type="ECO:0000256" key="1">
    <source>
        <dbReference type="ARBA" id="ARBA00022837"/>
    </source>
</evidence>
<reference evidence="4 5" key="1">
    <citation type="journal article" date="2009" name="Nat. Genet.">
        <title>The genome of the cucumber, Cucumis sativus L.</title>
        <authorList>
            <person name="Huang S."/>
            <person name="Li R."/>
            <person name="Zhang Z."/>
            <person name="Li L."/>
            <person name="Gu X."/>
            <person name="Fan W."/>
            <person name="Lucas W.J."/>
            <person name="Wang X."/>
            <person name="Xie B."/>
            <person name="Ni P."/>
            <person name="Ren Y."/>
            <person name="Zhu H."/>
            <person name="Li J."/>
            <person name="Lin K."/>
            <person name="Jin W."/>
            <person name="Fei Z."/>
            <person name="Li G."/>
            <person name="Staub J."/>
            <person name="Kilian A."/>
            <person name="van der Vossen E.A."/>
            <person name="Wu Y."/>
            <person name="Guo J."/>
            <person name="He J."/>
            <person name="Jia Z."/>
            <person name="Ren Y."/>
            <person name="Tian G."/>
            <person name="Lu Y."/>
            <person name="Ruan J."/>
            <person name="Qian W."/>
            <person name="Wang M."/>
            <person name="Huang Q."/>
            <person name="Li B."/>
            <person name="Xuan Z."/>
            <person name="Cao J."/>
            <person name="Asan"/>
            <person name="Wu Z."/>
            <person name="Zhang J."/>
            <person name="Cai Q."/>
            <person name="Bai Y."/>
            <person name="Zhao B."/>
            <person name="Han Y."/>
            <person name="Li Y."/>
            <person name="Li X."/>
            <person name="Wang S."/>
            <person name="Shi Q."/>
            <person name="Liu S."/>
            <person name="Cho W.K."/>
            <person name="Kim J.Y."/>
            <person name="Xu Y."/>
            <person name="Heller-Uszynska K."/>
            <person name="Miao H."/>
            <person name="Cheng Z."/>
            <person name="Zhang S."/>
            <person name="Wu J."/>
            <person name="Yang Y."/>
            <person name="Kang H."/>
            <person name="Li M."/>
            <person name="Liang H."/>
            <person name="Ren X."/>
            <person name="Shi Z."/>
            <person name="Wen M."/>
            <person name="Jian M."/>
            <person name="Yang H."/>
            <person name="Zhang G."/>
            <person name="Yang Z."/>
            <person name="Chen R."/>
            <person name="Liu S."/>
            <person name="Li J."/>
            <person name="Ma L."/>
            <person name="Liu H."/>
            <person name="Zhou Y."/>
            <person name="Zhao J."/>
            <person name="Fang X."/>
            <person name="Li G."/>
            <person name="Fang L."/>
            <person name="Li Y."/>
            <person name="Liu D."/>
            <person name="Zheng H."/>
            <person name="Zhang Y."/>
            <person name="Qin N."/>
            <person name="Li Z."/>
            <person name="Yang G."/>
            <person name="Yang S."/>
            <person name="Bolund L."/>
            <person name="Kristiansen K."/>
            <person name="Zheng H."/>
            <person name="Li S."/>
            <person name="Zhang X."/>
            <person name="Yang H."/>
            <person name="Wang J."/>
            <person name="Sun R."/>
            <person name="Zhang B."/>
            <person name="Jiang S."/>
            <person name="Wang J."/>
            <person name="Du Y."/>
            <person name="Li S."/>
        </authorList>
    </citation>
    <scope>NUCLEOTIDE SEQUENCE [LARGE SCALE GENOMIC DNA]</scope>
    <source>
        <strain evidence="5">cv. 9930</strain>
    </source>
</reference>
<dbReference type="eggNOG" id="ENOG502QW60">
    <property type="taxonomic scope" value="Eukaryota"/>
</dbReference>
<evidence type="ECO:0000313" key="4">
    <source>
        <dbReference type="EMBL" id="KGN46547.1"/>
    </source>
</evidence>
<feature type="compositionally biased region" description="Basic and acidic residues" evidence="2">
    <location>
        <begin position="35"/>
        <end position="58"/>
    </location>
</feature>
<dbReference type="SMART" id="SM00054">
    <property type="entry name" value="EFh"/>
    <property type="match status" value="1"/>
</dbReference>
<dbReference type="EMBL" id="CM002927">
    <property type="protein sequence ID" value="KGN46547.1"/>
    <property type="molecule type" value="Genomic_DNA"/>
</dbReference>
<dbReference type="AlphaFoldDB" id="A0A0A0KDV1"/>
<dbReference type="InterPro" id="IPR011992">
    <property type="entry name" value="EF-hand-dom_pair"/>
</dbReference>
<keyword evidence="1" id="KW-0106">Calcium</keyword>
<dbReference type="PROSITE" id="PS00018">
    <property type="entry name" value="EF_HAND_1"/>
    <property type="match status" value="1"/>
</dbReference>
<name>A0A0A0KDV1_CUCSA</name>
<dbReference type="OMA" id="VRCNMIK"/>
<dbReference type="Gene3D" id="1.10.238.10">
    <property type="entry name" value="EF-hand"/>
    <property type="match status" value="1"/>
</dbReference>
<dbReference type="SUPFAM" id="SSF47473">
    <property type="entry name" value="EF-hand"/>
    <property type="match status" value="1"/>
</dbReference>
<dbReference type="GO" id="GO:0005509">
    <property type="term" value="F:calcium ion binding"/>
    <property type="evidence" value="ECO:0000318"/>
    <property type="project" value="GO_Central"/>
</dbReference>
<dbReference type="OrthoDB" id="293868at2759"/>
<dbReference type="GO" id="GO:0005815">
    <property type="term" value="C:microtubule organizing center"/>
    <property type="evidence" value="ECO:0000318"/>
    <property type="project" value="GO_Central"/>
</dbReference>
<gene>
    <name evidence="4" type="ORF">Csa_6G108450</name>
</gene>
<accession>A0A0A0KDV1</accession>
<feature type="region of interest" description="Disordered" evidence="2">
    <location>
        <begin position="1"/>
        <end position="155"/>
    </location>
</feature>
<dbReference type="InterPro" id="IPR003903">
    <property type="entry name" value="UIM_dom"/>
</dbReference>
<dbReference type="GO" id="GO:0008017">
    <property type="term" value="F:microtubule binding"/>
    <property type="evidence" value="ECO:0000318"/>
    <property type="project" value="GO_Central"/>
</dbReference>
<keyword evidence="5" id="KW-1185">Reference proteome</keyword>
<protein>
    <recommendedName>
        <fullName evidence="3">EF-hand domain-containing protein</fullName>
    </recommendedName>
</protein>
<dbReference type="KEGG" id="csv:101206207"/>